<gene>
    <name evidence="1" type="ORF">SBF1_2900005</name>
</gene>
<evidence type="ECO:0000313" key="1">
    <source>
        <dbReference type="EMBL" id="SPF43523.1"/>
    </source>
</evidence>
<accession>A0A2U3KV14</accession>
<name>A0A2U3KV14_9FIRM</name>
<evidence type="ECO:0000313" key="2">
    <source>
        <dbReference type="Proteomes" id="UP000238916"/>
    </source>
</evidence>
<dbReference type="EMBL" id="OMOF01000213">
    <property type="protein sequence ID" value="SPF43523.1"/>
    <property type="molecule type" value="Genomic_DNA"/>
</dbReference>
<protein>
    <submittedName>
        <fullName evidence="1">Uncharacterized protein</fullName>
    </submittedName>
</protein>
<dbReference type="OrthoDB" id="9809663at2"/>
<organism evidence="1 2">
    <name type="scientific">Candidatus Desulfosporosinus infrequens</name>
    <dbReference type="NCBI Taxonomy" id="2043169"/>
    <lineage>
        <taxon>Bacteria</taxon>
        <taxon>Bacillati</taxon>
        <taxon>Bacillota</taxon>
        <taxon>Clostridia</taxon>
        <taxon>Eubacteriales</taxon>
        <taxon>Desulfitobacteriaceae</taxon>
        <taxon>Desulfosporosinus</taxon>
    </lineage>
</organism>
<sequence>MSNFWEVKCRRGAWRGKIYILAPSEWEAGKQTEVALNQLDLNAEVIEVNIFPGMSYRLIQDTSTVGENRCLLCDLPLDDGTISRRTVISPKTSVQLLGSVRILGEIRTRTCRGCGKSDEWQINFGYIPEIWFSEQPRILPFVGNSLRRSKEVNVT</sequence>
<reference evidence="2" key="1">
    <citation type="submission" date="2018-02" db="EMBL/GenBank/DDBJ databases">
        <authorList>
            <person name="Hausmann B."/>
        </authorList>
    </citation>
    <scope>NUCLEOTIDE SEQUENCE [LARGE SCALE GENOMIC DNA]</scope>
    <source>
        <strain evidence="2">Peat soil MAG SbF1</strain>
    </source>
</reference>
<proteinExistence type="predicted"/>
<dbReference type="AlphaFoldDB" id="A0A2U3KV14"/>
<dbReference type="Proteomes" id="UP000238916">
    <property type="component" value="Unassembled WGS sequence"/>
</dbReference>